<dbReference type="EMBL" id="CP073118">
    <property type="protein sequence ID" value="UTG75517.1"/>
    <property type="molecule type" value="Genomic_DNA"/>
</dbReference>
<sequence length="170" mass="18817">MIPWIFKNRITTALIVLLVVLVCWLGFVYGVAIPDAEKRGAAVAMAKISQDFAVAQGRRVAETLEKERARTAEFAAMQAKIEKERIHAKTVINSLRSELDRVQQYARNQGVRRNLPTTDSTAGASDESVAKGWVLFGKCTAEYAGMAEVADQQRNDLAEWQAYGRIVSGE</sequence>
<evidence type="ECO:0000313" key="2">
    <source>
        <dbReference type="Proteomes" id="UP001057336"/>
    </source>
</evidence>
<reference evidence="1" key="1">
    <citation type="submission" date="2021-04" db="EMBL/GenBank/DDBJ databases">
        <title>Characterizing Neisseria spp. as novel respiratory pathobionts in bronchiectasis.</title>
        <authorList>
            <person name="Li L."/>
            <person name="Mac Aogain M."/>
            <person name="Xu T."/>
            <person name="Jaggi T.K."/>
            <person name="Chan L.Y."/>
            <person name="Keir H.R."/>
            <person name="Dicker A.J."/>
            <person name="Qu J."/>
            <person name="Liu Y."/>
            <person name="Chen H.S."/>
            <person name="Koh M.S."/>
            <person name="Ong T.H."/>
            <person name="Lim A.Y.H."/>
            <person name="Abisheganaden J."/>
            <person name="Low T.B."/>
            <person name="Oliver B.G."/>
            <person name="Tan N.S."/>
            <person name="Fang M."/>
            <person name="Chalmers J.D."/>
            <person name="Chotirmall S.H."/>
        </authorList>
    </citation>
    <scope>NUCLEOTIDE SEQUENCE</scope>
    <source>
        <strain evidence="1">CG0073</strain>
    </source>
</reference>
<name>A0A9X9I520_NEISU</name>
<protein>
    <submittedName>
        <fullName evidence="1">Uncharacterized protein</fullName>
    </submittedName>
</protein>
<accession>A0A9X9I520</accession>
<dbReference type="Proteomes" id="UP001057336">
    <property type="component" value="Chromosome"/>
</dbReference>
<dbReference type="AlphaFoldDB" id="A0A9X9I520"/>
<organism evidence="1 2">
    <name type="scientific">Neisseria subflava</name>
    <dbReference type="NCBI Taxonomy" id="28449"/>
    <lineage>
        <taxon>Bacteria</taxon>
        <taxon>Pseudomonadati</taxon>
        <taxon>Pseudomonadota</taxon>
        <taxon>Betaproteobacteria</taxon>
        <taxon>Neisseriales</taxon>
        <taxon>Neisseriaceae</taxon>
        <taxon>Neisseria</taxon>
    </lineage>
</organism>
<gene>
    <name evidence="1" type="ORF">KCG53_10560</name>
</gene>
<evidence type="ECO:0000313" key="1">
    <source>
        <dbReference type="EMBL" id="UTG75517.1"/>
    </source>
</evidence>
<proteinExistence type="predicted"/>